<gene>
    <name evidence="6" type="ORF">E5L68_016815</name>
</gene>
<evidence type="ECO:0000313" key="7">
    <source>
        <dbReference type="Proteomes" id="UP001517367"/>
    </source>
</evidence>
<name>A0ABW9JKY1_9SPHI</name>
<keyword evidence="4 5" id="KW-0472">Membrane</keyword>
<feature type="transmembrane region" description="Helical" evidence="5">
    <location>
        <begin position="72"/>
        <end position="90"/>
    </location>
</feature>
<comment type="caution">
    <text evidence="6">The sequence shown here is derived from an EMBL/GenBank/DDBJ whole genome shotgun (WGS) entry which is preliminary data.</text>
</comment>
<keyword evidence="2 5" id="KW-0812">Transmembrane</keyword>
<reference evidence="6 7" key="1">
    <citation type="submission" date="2024-12" db="EMBL/GenBank/DDBJ databases">
        <authorList>
            <person name="Hu S."/>
        </authorList>
    </citation>
    <scope>NUCLEOTIDE SEQUENCE [LARGE SCALE GENOMIC DNA]</scope>
    <source>
        <strain evidence="6 7">P-25</strain>
    </source>
</reference>
<dbReference type="EMBL" id="SRMP02000045">
    <property type="protein sequence ID" value="MFN0293057.1"/>
    <property type="molecule type" value="Genomic_DNA"/>
</dbReference>
<sequence>MKIVKTILAVLFGLMFINAGLDKFLHYMPVPPMEGEMLKVGMAFGTIAWLMPLVGAIELLGGLLFAIPKTRALGAIVILPITVGIVLHNAVYMPEGLAIAGPLLLINLWIIADNSNKYKAMVN</sequence>
<organism evidence="6 7">
    <name type="scientific">Pedobacter helvus</name>
    <dbReference type="NCBI Taxonomy" id="2563444"/>
    <lineage>
        <taxon>Bacteria</taxon>
        <taxon>Pseudomonadati</taxon>
        <taxon>Bacteroidota</taxon>
        <taxon>Sphingobacteriia</taxon>
        <taxon>Sphingobacteriales</taxon>
        <taxon>Sphingobacteriaceae</taxon>
        <taxon>Pedobacter</taxon>
    </lineage>
</organism>
<evidence type="ECO:0000313" key="6">
    <source>
        <dbReference type="EMBL" id="MFN0293057.1"/>
    </source>
</evidence>
<evidence type="ECO:0000256" key="3">
    <source>
        <dbReference type="ARBA" id="ARBA00022989"/>
    </source>
</evidence>
<dbReference type="Proteomes" id="UP001517367">
    <property type="component" value="Unassembled WGS sequence"/>
</dbReference>
<proteinExistence type="predicted"/>
<protein>
    <submittedName>
        <fullName evidence="6">MauE/DoxX family redox-associated membrane protein</fullName>
    </submittedName>
</protein>
<comment type="subcellular location">
    <subcellularLocation>
        <location evidence="1">Membrane</location>
        <topology evidence="1">Multi-pass membrane protein</topology>
    </subcellularLocation>
</comment>
<dbReference type="Pfam" id="PF07681">
    <property type="entry name" value="DoxX"/>
    <property type="match status" value="1"/>
</dbReference>
<keyword evidence="3 5" id="KW-1133">Transmembrane helix</keyword>
<evidence type="ECO:0000256" key="5">
    <source>
        <dbReference type="SAM" id="Phobius"/>
    </source>
</evidence>
<evidence type="ECO:0000256" key="2">
    <source>
        <dbReference type="ARBA" id="ARBA00022692"/>
    </source>
</evidence>
<accession>A0ABW9JKY1</accession>
<dbReference type="RefSeq" id="WP_138728752.1">
    <property type="nucleotide sequence ID" value="NZ_SRMP02000045.1"/>
</dbReference>
<evidence type="ECO:0000256" key="4">
    <source>
        <dbReference type="ARBA" id="ARBA00023136"/>
    </source>
</evidence>
<feature type="transmembrane region" description="Helical" evidence="5">
    <location>
        <begin position="96"/>
        <end position="112"/>
    </location>
</feature>
<feature type="transmembrane region" description="Helical" evidence="5">
    <location>
        <begin position="43"/>
        <end position="65"/>
    </location>
</feature>
<dbReference type="InterPro" id="IPR032808">
    <property type="entry name" value="DoxX"/>
</dbReference>
<keyword evidence="7" id="KW-1185">Reference proteome</keyword>
<evidence type="ECO:0000256" key="1">
    <source>
        <dbReference type="ARBA" id="ARBA00004141"/>
    </source>
</evidence>